<organism evidence="1 2">
    <name type="scientific">Rhizopogon vesiculosus</name>
    <dbReference type="NCBI Taxonomy" id="180088"/>
    <lineage>
        <taxon>Eukaryota</taxon>
        <taxon>Fungi</taxon>
        <taxon>Dikarya</taxon>
        <taxon>Basidiomycota</taxon>
        <taxon>Agaricomycotina</taxon>
        <taxon>Agaricomycetes</taxon>
        <taxon>Agaricomycetidae</taxon>
        <taxon>Boletales</taxon>
        <taxon>Suillineae</taxon>
        <taxon>Rhizopogonaceae</taxon>
        <taxon>Rhizopogon</taxon>
    </lineage>
</organism>
<keyword evidence="2" id="KW-1185">Reference proteome</keyword>
<evidence type="ECO:0000313" key="1">
    <source>
        <dbReference type="EMBL" id="OJA10330.1"/>
    </source>
</evidence>
<protein>
    <submittedName>
        <fullName evidence="1">Uncharacterized protein</fullName>
    </submittedName>
</protein>
<accession>A0A1J8QLN2</accession>
<proteinExistence type="predicted"/>
<reference evidence="1 2" key="1">
    <citation type="submission" date="2016-03" db="EMBL/GenBank/DDBJ databases">
        <title>Comparative genomics of the ectomycorrhizal sister species Rhizopogon vinicolor and Rhizopogon vesiculosus (Basidiomycota: Boletales) reveals a divergence of the mating type B locus.</title>
        <authorList>
            <person name="Mujic A.B."/>
            <person name="Kuo A."/>
            <person name="Tritt A."/>
            <person name="Lipzen A."/>
            <person name="Chen C."/>
            <person name="Johnson J."/>
            <person name="Sharma A."/>
            <person name="Barry K."/>
            <person name="Grigoriev I.V."/>
            <person name="Spatafora J.W."/>
        </authorList>
    </citation>
    <scope>NUCLEOTIDE SEQUENCE [LARGE SCALE GENOMIC DNA]</scope>
    <source>
        <strain evidence="1 2">AM-OR11-056</strain>
    </source>
</reference>
<sequence>MKLRNVNADSFKNVIGEEVFIIGGAQKGYRTTLYTLAPNTCIVALHGQACTMLKRNDVATRYAMRLNGTILTGADLSSFCEMQKRSYLTLQDRSITPPPINIVPSSSLASIGPNTSPSSSKWSSWTASPEEIDMAGTSSSVTVPISSTGDPWSVNAQDTLDNLIARAEKLSDSAPLHWLMNREFFSQLSMYRVALKV</sequence>
<dbReference type="Proteomes" id="UP000183567">
    <property type="component" value="Unassembled WGS sequence"/>
</dbReference>
<dbReference type="AlphaFoldDB" id="A0A1J8QLN2"/>
<comment type="caution">
    <text evidence="1">The sequence shown here is derived from an EMBL/GenBank/DDBJ whole genome shotgun (WGS) entry which is preliminary data.</text>
</comment>
<dbReference type="OrthoDB" id="2668238at2759"/>
<name>A0A1J8QLN2_9AGAM</name>
<evidence type="ECO:0000313" key="2">
    <source>
        <dbReference type="Proteomes" id="UP000183567"/>
    </source>
</evidence>
<dbReference type="EMBL" id="LVVM01005526">
    <property type="protein sequence ID" value="OJA10330.1"/>
    <property type="molecule type" value="Genomic_DNA"/>
</dbReference>
<gene>
    <name evidence="1" type="ORF">AZE42_12094</name>
</gene>